<comment type="caution">
    <text evidence="2">The sequence shown here is derived from an EMBL/GenBank/DDBJ whole genome shotgun (WGS) entry which is preliminary data.</text>
</comment>
<evidence type="ECO:0000313" key="2">
    <source>
        <dbReference type="EMBL" id="MFD1836392.1"/>
    </source>
</evidence>
<reference evidence="3" key="1">
    <citation type="journal article" date="2019" name="Int. J. Syst. Evol. Microbiol.">
        <title>The Global Catalogue of Microorganisms (GCM) 10K type strain sequencing project: providing services to taxonomists for standard genome sequencing and annotation.</title>
        <authorList>
            <consortium name="The Broad Institute Genomics Platform"/>
            <consortium name="The Broad Institute Genome Sequencing Center for Infectious Disease"/>
            <person name="Wu L."/>
            <person name="Ma J."/>
        </authorList>
    </citation>
    <scope>NUCLEOTIDE SEQUENCE [LARGE SCALE GENOMIC DNA]</scope>
    <source>
        <strain evidence="3">JCM 11650</strain>
    </source>
</reference>
<feature type="region of interest" description="Disordered" evidence="1">
    <location>
        <begin position="1"/>
        <end position="25"/>
    </location>
</feature>
<dbReference type="Proteomes" id="UP001597280">
    <property type="component" value="Unassembled WGS sequence"/>
</dbReference>
<protein>
    <submittedName>
        <fullName evidence="2">Uncharacterized protein</fullName>
    </submittedName>
</protein>
<gene>
    <name evidence="2" type="ORF">ACFSDA_15110</name>
</gene>
<accession>A0ABW4Q1Y1</accession>
<name>A0ABW4Q1Y1_9MICO</name>
<keyword evidence="3" id="KW-1185">Reference proteome</keyword>
<proteinExistence type="predicted"/>
<dbReference type="EMBL" id="JBHUFL010000003">
    <property type="protein sequence ID" value="MFD1836392.1"/>
    <property type="molecule type" value="Genomic_DNA"/>
</dbReference>
<evidence type="ECO:0000313" key="3">
    <source>
        <dbReference type="Proteomes" id="UP001597280"/>
    </source>
</evidence>
<organism evidence="2 3">
    <name type="scientific">Brachybacterium rhamnosum</name>
    <dbReference type="NCBI Taxonomy" id="173361"/>
    <lineage>
        <taxon>Bacteria</taxon>
        <taxon>Bacillati</taxon>
        <taxon>Actinomycetota</taxon>
        <taxon>Actinomycetes</taxon>
        <taxon>Micrococcales</taxon>
        <taxon>Dermabacteraceae</taxon>
        <taxon>Brachybacterium</taxon>
    </lineage>
</organism>
<dbReference type="RefSeq" id="WP_343905845.1">
    <property type="nucleotide sequence ID" value="NZ_BAAAIS010000003.1"/>
</dbReference>
<evidence type="ECO:0000256" key="1">
    <source>
        <dbReference type="SAM" id="MobiDB-lite"/>
    </source>
</evidence>
<sequence>MAFTKMPKTYQKAPSAGPKITLSSHPQHGSMKLALSKALVEMLGSPVAVHFEWDADEYLLRIVASSPDDPAAYKLPKNGYLSVTGLFRQLGVKVNETMRIPVAKQGRLAGVADLSDLPAAPTLLTRSAAA</sequence>